<dbReference type="GO" id="GO:0046522">
    <property type="term" value="F:S-methyl-5-thioribose kinase activity"/>
    <property type="evidence" value="ECO:0007669"/>
    <property type="project" value="UniProtKB-EC"/>
</dbReference>
<name>A0A1Z3CI65_FUSNP</name>
<keyword evidence="4" id="KW-0808">Transferase</keyword>
<evidence type="ECO:0000256" key="4">
    <source>
        <dbReference type="ARBA" id="ARBA00022679"/>
    </source>
</evidence>
<dbReference type="Gene3D" id="3.30.200.20">
    <property type="entry name" value="Phosphorylase Kinase, domain 1"/>
    <property type="match status" value="1"/>
</dbReference>
<organism evidence="9 10">
    <name type="scientific">Fusobacterium nucleatum subsp. polymorphum</name>
    <name type="common">Fusobacterium polymorphum</name>
    <dbReference type="NCBI Taxonomy" id="76857"/>
    <lineage>
        <taxon>Bacteria</taxon>
        <taxon>Fusobacteriati</taxon>
        <taxon>Fusobacteriota</taxon>
        <taxon>Fusobacteriia</taxon>
        <taxon>Fusobacteriales</taxon>
        <taxon>Fusobacteriaceae</taxon>
        <taxon>Fusobacterium</taxon>
    </lineage>
</organism>
<dbReference type="GO" id="GO:0005524">
    <property type="term" value="F:ATP binding"/>
    <property type="evidence" value="ECO:0007669"/>
    <property type="project" value="UniProtKB-KW"/>
</dbReference>
<feature type="domain" description="Aminoglycoside phosphotransferase" evidence="8">
    <location>
        <begin position="210"/>
        <end position="266"/>
    </location>
</feature>
<evidence type="ECO:0000256" key="2">
    <source>
        <dbReference type="ARBA" id="ARBA00011738"/>
    </source>
</evidence>
<dbReference type="InterPro" id="IPR011009">
    <property type="entry name" value="Kinase-like_dom_sf"/>
</dbReference>
<evidence type="ECO:0000259" key="8">
    <source>
        <dbReference type="Pfam" id="PF01636"/>
    </source>
</evidence>
<dbReference type="PANTHER" id="PTHR34273">
    <property type="entry name" value="METHYLTHIORIBOSE KINASE"/>
    <property type="match status" value="1"/>
</dbReference>
<dbReference type="GO" id="GO:0009086">
    <property type="term" value="P:methionine biosynthetic process"/>
    <property type="evidence" value="ECO:0007669"/>
    <property type="project" value="InterPro"/>
</dbReference>
<dbReference type="AlphaFoldDB" id="A0A1Z3CI65"/>
<dbReference type="RefSeq" id="WP_088337474.1">
    <property type="nucleotide sequence ID" value="NZ_CP021934.1"/>
</dbReference>
<dbReference type="EMBL" id="CP021934">
    <property type="protein sequence ID" value="ASC03314.1"/>
    <property type="molecule type" value="Genomic_DNA"/>
</dbReference>
<reference evidence="9 10" key="1">
    <citation type="submission" date="2017-06" db="EMBL/GenBank/DDBJ databases">
        <title>Draft genome sequence of Fusobacterium nucleatum subsp. polymorphum KCOM 1260 (=ChDC F218).</title>
        <authorList>
            <person name="Kook J.-K."/>
            <person name="Park S.-N."/>
            <person name="Lim Y.K."/>
            <person name="Roh H."/>
        </authorList>
    </citation>
    <scope>NUCLEOTIDE SEQUENCE [LARGE SCALE GENOMIC DNA]</scope>
    <source>
        <strain evidence="10">KCOM 1260 (ChDC F218)</strain>
    </source>
</reference>
<evidence type="ECO:0000256" key="1">
    <source>
        <dbReference type="ARBA" id="ARBA00010165"/>
    </source>
</evidence>
<keyword evidence="5" id="KW-0547">Nucleotide-binding</keyword>
<evidence type="ECO:0000256" key="5">
    <source>
        <dbReference type="ARBA" id="ARBA00022741"/>
    </source>
</evidence>
<dbReference type="PIRSF" id="PIRSF031134">
    <property type="entry name" value="MTRK"/>
    <property type="match status" value="1"/>
</dbReference>
<keyword evidence="6 9" id="KW-0418">Kinase</keyword>
<comment type="similarity">
    <text evidence="1">Belongs to the methylthioribose kinase family.</text>
</comment>
<proteinExistence type="inferred from homology"/>
<evidence type="ECO:0000313" key="9">
    <source>
        <dbReference type="EMBL" id="ASC03314.1"/>
    </source>
</evidence>
<dbReference type="Pfam" id="PF01636">
    <property type="entry name" value="APH"/>
    <property type="match status" value="1"/>
</dbReference>
<gene>
    <name evidence="9" type="ORF">CBG50_08445</name>
</gene>
<dbReference type="EC" id="2.7.1.100" evidence="3"/>
<keyword evidence="10" id="KW-1185">Reference proteome</keyword>
<protein>
    <recommendedName>
        <fullName evidence="3">S-methyl-5-thioribose kinase</fullName>
        <ecNumber evidence="3">2.7.1.100</ecNumber>
    </recommendedName>
</protein>
<keyword evidence="7" id="KW-0067">ATP-binding</keyword>
<dbReference type="PANTHER" id="PTHR34273:SF2">
    <property type="entry name" value="METHYLTHIORIBOSE KINASE"/>
    <property type="match status" value="1"/>
</dbReference>
<evidence type="ECO:0000256" key="7">
    <source>
        <dbReference type="ARBA" id="ARBA00022840"/>
    </source>
</evidence>
<sequence>MKYQEHFLLDCDEVLSYVKEKKLFSENSDLTAKEIGDGNINYIFKVEDKINGKSIVLKQADKLLRSSGRPLDLSRSKIEANILKIENDLAPNFVPKVYLYDEIMCVLAMEDISEYKNLRTELLAGKIFPNLANNISEFLSKTLLLTTDLFMNKFEKKKNVKEFINPELCDISECLVFTEPYNNNKNRNIITPGNEEFVEKFLYENEDLHFAILKLREKFMNYSQSLIHGDLHSGSIFINEKGIKIIDPEFSFYGPMAYDVGNVIGNLYFPLYRAKFFMEENEKKEKFINWLEKCIFDIPNLFSEKCKLLWEKYSNDKLLKNEKFRDYYIENIVKDSLAYAGTEIIRRTIGDAKVLGLTSLESSEKKLQFERELINQAILMIMNNTN</sequence>
<dbReference type="InterPro" id="IPR002575">
    <property type="entry name" value="Aminoglycoside_PTrfase"/>
</dbReference>
<evidence type="ECO:0000256" key="6">
    <source>
        <dbReference type="ARBA" id="ARBA00022777"/>
    </source>
</evidence>
<dbReference type="InterPro" id="IPR009212">
    <property type="entry name" value="Methylthioribose_kinase"/>
</dbReference>
<evidence type="ECO:0000256" key="3">
    <source>
        <dbReference type="ARBA" id="ARBA00012128"/>
    </source>
</evidence>
<dbReference type="Proteomes" id="UP000196759">
    <property type="component" value="Chromosome"/>
</dbReference>
<dbReference type="Gene3D" id="3.90.1200.10">
    <property type="match status" value="1"/>
</dbReference>
<accession>A0A1Z3CI65</accession>
<comment type="subunit">
    <text evidence="2">Homodimer.</text>
</comment>
<evidence type="ECO:0000313" key="10">
    <source>
        <dbReference type="Proteomes" id="UP000196759"/>
    </source>
</evidence>
<dbReference type="SUPFAM" id="SSF56112">
    <property type="entry name" value="Protein kinase-like (PK-like)"/>
    <property type="match status" value="1"/>
</dbReference>
<dbReference type="NCBIfam" id="TIGR01767">
    <property type="entry name" value="MTRK"/>
    <property type="match status" value="1"/>
</dbReference>